<evidence type="ECO:0008006" key="2">
    <source>
        <dbReference type="Google" id="ProtNLM"/>
    </source>
</evidence>
<organism evidence="1">
    <name type="scientific">marine sediment metagenome</name>
    <dbReference type="NCBI Taxonomy" id="412755"/>
    <lineage>
        <taxon>unclassified sequences</taxon>
        <taxon>metagenomes</taxon>
        <taxon>ecological metagenomes</taxon>
    </lineage>
</organism>
<name>A0A0F8YM43_9ZZZZ</name>
<accession>A0A0F8YM43</accession>
<evidence type="ECO:0000313" key="1">
    <source>
        <dbReference type="EMBL" id="KKK49161.1"/>
    </source>
</evidence>
<dbReference type="EMBL" id="LAZR01068693">
    <property type="protein sequence ID" value="KKK49161.1"/>
    <property type="molecule type" value="Genomic_DNA"/>
</dbReference>
<protein>
    <recommendedName>
        <fullName evidence="2">Glycosyltransferase family 9 protein</fullName>
    </recommendedName>
</protein>
<feature type="non-terminal residue" evidence="1">
    <location>
        <position position="1"/>
    </location>
</feature>
<gene>
    <name evidence="1" type="ORF">LCGC14_3137840</name>
</gene>
<sequence>VHILWLAKTIPVYFAKNIYTFFCPETTEKNILGVWDLKAVPWSIGDLLIFMQNLGIMKIRYNCKKIDLVIMFDSENPGGNRDDFAVSKNGFHGKLFQLLEVAATSPYLGSVFVFDNRKDGLHFLRENADKYNMYPELIKVLSETFNFVGSEDLQHERDFFKKFGYLPKLHAGEPDICWALGLYDKTLGKKQIPIALTMRNNPGSKCRNIAPEPWLGFLRKAEAERPDIKFYLLGTRDEYLSELDELSNVVSTKKFGSTLSEDFAIINTCAMFIGMDSGVMFMAVYDDIPYVTFGTEERMRKKIGLNPEGNLIFANKWQRMLTKSFKITSESLFAEFEKT</sequence>
<proteinExistence type="predicted"/>
<feature type="non-terminal residue" evidence="1">
    <location>
        <position position="339"/>
    </location>
</feature>
<comment type="caution">
    <text evidence="1">The sequence shown here is derived from an EMBL/GenBank/DDBJ whole genome shotgun (WGS) entry which is preliminary data.</text>
</comment>
<dbReference type="AlphaFoldDB" id="A0A0F8YM43"/>
<dbReference type="Gene3D" id="3.40.50.2000">
    <property type="entry name" value="Glycogen Phosphorylase B"/>
    <property type="match status" value="1"/>
</dbReference>
<reference evidence="1" key="1">
    <citation type="journal article" date="2015" name="Nature">
        <title>Complex archaea that bridge the gap between prokaryotes and eukaryotes.</title>
        <authorList>
            <person name="Spang A."/>
            <person name="Saw J.H."/>
            <person name="Jorgensen S.L."/>
            <person name="Zaremba-Niedzwiedzka K."/>
            <person name="Martijn J."/>
            <person name="Lind A.E."/>
            <person name="van Eijk R."/>
            <person name="Schleper C."/>
            <person name="Guy L."/>
            <person name="Ettema T.J."/>
        </authorList>
    </citation>
    <scope>NUCLEOTIDE SEQUENCE</scope>
</reference>
<dbReference type="SUPFAM" id="SSF53756">
    <property type="entry name" value="UDP-Glycosyltransferase/glycogen phosphorylase"/>
    <property type="match status" value="1"/>
</dbReference>